<comment type="caution">
    <text evidence="1">The sequence shown here is derived from an EMBL/GenBank/DDBJ whole genome shotgun (WGS) entry which is preliminary data.</text>
</comment>
<dbReference type="EMBL" id="VDGI01000009">
    <property type="protein sequence ID" value="TQR19953.1"/>
    <property type="molecule type" value="Genomic_DNA"/>
</dbReference>
<proteinExistence type="predicted"/>
<dbReference type="RefSeq" id="WP_142642431.1">
    <property type="nucleotide sequence ID" value="NZ_VDGI01000009.1"/>
</dbReference>
<keyword evidence="2" id="KW-1185">Reference proteome</keyword>
<accession>A0A544TR96</accession>
<sequence>MIVHFYTRPGCHLCEDARLMLKLVQEDISFEIKEINIEENDELHEKYMLMIPVVELENNIIQYGQIDYATILDALLP</sequence>
<reference evidence="1 2" key="1">
    <citation type="submission" date="2019-06" db="EMBL/GenBank/DDBJ databases">
        <title>Psychrobacillus vulpis sp. nov., a new species isolated from feces of a red fox that inhabits in The Tablas de Daimiel Natural Park, Albacete, Spain.</title>
        <authorList>
            <person name="Rodriguez M."/>
            <person name="Reina J.C."/>
            <person name="Bejar V."/>
            <person name="Llamas I."/>
        </authorList>
    </citation>
    <scope>NUCLEOTIDE SEQUENCE [LARGE SCALE GENOMIC DNA]</scope>
    <source>
        <strain evidence="1 2">Z8</strain>
    </source>
</reference>
<dbReference type="Proteomes" id="UP000316626">
    <property type="component" value="Unassembled WGS sequence"/>
</dbReference>
<dbReference type="OrthoDB" id="32865at2"/>
<gene>
    <name evidence="1" type="ORF">FG384_09840</name>
</gene>
<dbReference type="InterPro" id="IPR036249">
    <property type="entry name" value="Thioredoxin-like_sf"/>
</dbReference>
<organism evidence="1 2">
    <name type="scientific">Psychrobacillus vulpis</name>
    <dbReference type="NCBI Taxonomy" id="2325572"/>
    <lineage>
        <taxon>Bacteria</taxon>
        <taxon>Bacillati</taxon>
        <taxon>Bacillota</taxon>
        <taxon>Bacilli</taxon>
        <taxon>Bacillales</taxon>
        <taxon>Bacillaceae</taxon>
        <taxon>Psychrobacillus</taxon>
    </lineage>
</organism>
<evidence type="ECO:0000313" key="2">
    <source>
        <dbReference type="Proteomes" id="UP000316626"/>
    </source>
</evidence>
<protein>
    <submittedName>
        <fullName evidence="1">Glutaredoxin family protein</fullName>
    </submittedName>
</protein>
<dbReference type="SUPFAM" id="SSF52833">
    <property type="entry name" value="Thioredoxin-like"/>
    <property type="match status" value="1"/>
</dbReference>
<dbReference type="Pfam" id="PF05768">
    <property type="entry name" value="Glrx-like"/>
    <property type="match status" value="1"/>
</dbReference>
<dbReference type="InterPro" id="IPR008554">
    <property type="entry name" value="Glutaredoxin-like"/>
</dbReference>
<name>A0A544TR96_9BACI</name>
<dbReference type="Gene3D" id="3.40.30.10">
    <property type="entry name" value="Glutaredoxin"/>
    <property type="match status" value="1"/>
</dbReference>
<evidence type="ECO:0000313" key="1">
    <source>
        <dbReference type="EMBL" id="TQR19953.1"/>
    </source>
</evidence>
<dbReference type="AlphaFoldDB" id="A0A544TR96"/>